<proteinExistence type="predicted"/>
<dbReference type="EMBL" id="GBRH01211290">
    <property type="protein sequence ID" value="JAD86605.1"/>
    <property type="molecule type" value="Transcribed_RNA"/>
</dbReference>
<accession>A0A0A9DLV5</accession>
<sequence length="34" mass="3742">MGGVCKEGSEGWNITKELIMNRGAWKLAIHVSEP</sequence>
<reference evidence="1" key="1">
    <citation type="submission" date="2014-09" db="EMBL/GenBank/DDBJ databases">
        <authorList>
            <person name="Magalhaes I.L.F."/>
            <person name="Oliveira U."/>
            <person name="Santos F.R."/>
            <person name="Vidigal T.H.D.A."/>
            <person name="Brescovit A.D."/>
            <person name="Santos A.J."/>
        </authorList>
    </citation>
    <scope>NUCLEOTIDE SEQUENCE</scope>
    <source>
        <tissue evidence="1">Shoot tissue taken approximately 20 cm above the soil surface</tissue>
    </source>
</reference>
<reference evidence="1" key="2">
    <citation type="journal article" date="2015" name="Data Brief">
        <title>Shoot transcriptome of the giant reed, Arundo donax.</title>
        <authorList>
            <person name="Barrero R.A."/>
            <person name="Guerrero F.D."/>
            <person name="Moolhuijzen P."/>
            <person name="Goolsby J.A."/>
            <person name="Tidwell J."/>
            <person name="Bellgard S.E."/>
            <person name="Bellgard M.I."/>
        </authorList>
    </citation>
    <scope>NUCLEOTIDE SEQUENCE</scope>
    <source>
        <tissue evidence="1">Shoot tissue taken approximately 20 cm above the soil surface</tissue>
    </source>
</reference>
<name>A0A0A9DLV5_ARUDO</name>
<organism evidence="1">
    <name type="scientific">Arundo donax</name>
    <name type="common">Giant reed</name>
    <name type="synonym">Donax arundinaceus</name>
    <dbReference type="NCBI Taxonomy" id="35708"/>
    <lineage>
        <taxon>Eukaryota</taxon>
        <taxon>Viridiplantae</taxon>
        <taxon>Streptophyta</taxon>
        <taxon>Embryophyta</taxon>
        <taxon>Tracheophyta</taxon>
        <taxon>Spermatophyta</taxon>
        <taxon>Magnoliopsida</taxon>
        <taxon>Liliopsida</taxon>
        <taxon>Poales</taxon>
        <taxon>Poaceae</taxon>
        <taxon>PACMAD clade</taxon>
        <taxon>Arundinoideae</taxon>
        <taxon>Arundineae</taxon>
        <taxon>Arundo</taxon>
    </lineage>
</organism>
<dbReference type="AlphaFoldDB" id="A0A0A9DLV5"/>
<evidence type="ECO:0000313" key="1">
    <source>
        <dbReference type="EMBL" id="JAD86605.1"/>
    </source>
</evidence>
<protein>
    <submittedName>
        <fullName evidence="1">Uncharacterized protein</fullName>
    </submittedName>
</protein>